<evidence type="ECO:0000256" key="1">
    <source>
        <dbReference type="SAM" id="SignalP"/>
    </source>
</evidence>
<evidence type="ECO:0000313" key="4">
    <source>
        <dbReference type="Proteomes" id="UP000245911"/>
    </source>
</evidence>
<gene>
    <name evidence="3" type="ORF">DDE20_03285</name>
</gene>
<dbReference type="AlphaFoldDB" id="A0A2T8HYQ2"/>
<dbReference type="Gene3D" id="3.40.30.10">
    <property type="entry name" value="Glutaredoxin"/>
    <property type="match status" value="1"/>
</dbReference>
<dbReference type="Pfam" id="PF00085">
    <property type="entry name" value="Thioredoxin"/>
    <property type="match status" value="1"/>
</dbReference>
<feature type="chain" id="PRO_5015713051" evidence="1">
    <location>
        <begin position="23"/>
        <end position="134"/>
    </location>
</feature>
<proteinExistence type="predicted"/>
<name>A0A2T8HYQ2_9RHOB</name>
<keyword evidence="1" id="KW-0732">Signal</keyword>
<dbReference type="OrthoDB" id="7950124at2"/>
<evidence type="ECO:0000313" key="3">
    <source>
        <dbReference type="EMBL" id="PVH30563.1"/>
    </source>
</evidence>
<dbReference type="RefSeq" id="WP_116556982.1">
    <property type="nucleotide sequence ID" value="NZ_QDKM01000001.1"/>
</dbReference>
<dbReference type="CDD" id="cd02947">
    <property type="entry name" value="TRX_family"/>
    <property type="match status" value="1"/>
</dbReference>
<comment type="caution">
    <text evidence="3">The sequence shown here is derived from an EMBL/GenBank/DDBJ whole genome shotgun (WGS) entry which is preliminary data.</text>
</comment>
<feature type="signal peptide" evidence="1">
    <location>
        <begin position="1"/>
        <end position="22"/>
    </location>
</feature>
<protein>
    <submittedName>
        <fullName evidence="3">Thioredoxin</fullName>
    </submittedName>
</protein>
<dbReference type="EMBL" id="QDKM01000001">
    <property type="protein sequence ID" value="PVH30563.1"/>
    <property type="molecule type" value="Genomic_DNA"/>
</dbReference>
<reference evidence="3 4" key="1">
    <citation type="submission" date="2018-04" db="EMBL/GenBank/DDBJ databases">
        <title>Pararhodobacter oceanense sp. nov., isolated from marine intertidal sediment.</title>
        <authorList>
            <person name="Wang X.-L."/>
            <person name="Du Z.-J."/>
        </authorList>
    </citation>
    <scope>NUCLEOTIDE SEQUENCE [LARGE SCALE GENOMIC DNA]</scope>
    <source>
        <strain evidence="3 4">AM505</strain>
    </source>
</reference>
<feature type="domain" description="Thioredoxin" evidence="2">
    <location>
        <begin position="39"/>
        <end position="125"/>
    </location>
</feature>
<dbReference type="InterPro" id="IPR013766">
    <property type="entry name" value="Thioredoxin_domain"/>
</dbReference>
<sequence>MHRRQFLSLTGASLMLPFAARAAFIDYAPGVAEDAMARGERIILDFYATWCSTCARQQRVMDALRAENAEYDRDLTLIHVDWDQYGGGALAQRFAVPRRSTIIALKGEVELGRTVAGTRRADIQALFDLALNAA</sequence>
<evidence type="ECO:0000259" key="2">
    <source>
        <dbReference type="Pfam" id="PF00085"/>
    </source>
</evidence>
<dbReference type="SUPFAM" id="SSF52833">
    <property type="entry name" value="Thioredoxin-like"/>
    <property type="match status" value="1"/>
</dbReference>
<dbReference type="InterPro" id="IPR036249">
    <property type="entry name" value="Thioredoxin-like_sf"/>
</dbReference>
<keyword evidence="4" id="KW-1185">Reference proteome</keyword>
<dbReference type="Proteomes" id="UP000245911">
    <property type="component" value="Unassembled WGS sequence"/>
</dbReference>
<organism evidence="3 4">
    <name type="scientific">Pararhodobacter oceanensis</name>
    <dbReference type="NCBI Taxonomy" id="2172121"/>
    <lineage>
        <taxon>Bacteria</taxon>
        <taxon>Pseudomonadati</taxon>
        <taxon>Pseudomonadota</taxon>
        <taxon>Alphaproteobacteria</taxon>
        <taxon>Rhodobacterales</taxon>
        <taxon>Paracoccaceae</taxon>
        <taxon>Pararhodobacter</taxon>
    </lineage>
</organism>
<accession>A0A2T8HYQ2</accession>